<evidence type="ECO:0000256" key="2">
    <source>
        <dbReference type="ARBA" id="ARBA00007837"/>
    </source>
</evidence>
<sequence length="885" mass="98997">MEKLVYAFNEGTKEMKELLGGKGANLAEMSSLGLPVPNGFTISTTACKHYQVHKELSENLLLEIKNKLEELEKVSGKRFGDEYNPLLVSVRSGAVFSMPGMMDTILNLGLNDFTVKALSQSTNNPRFAYDSYRRFIQMFADVVMNIPRHKFEDVLETRKKQKGYTFDTDLTTEDLQYIVDQFKYIYKTEKGSDFPANPQDQLIMAVEAVFSSWDNPRAKIYRDLHNISHTLGTAVNIQEMVFGNTGNTSGTGVAFTRNPSTGEPALFGEFLLNAQGEDVVAGIRTPEPINRLQEIMPLVYEEFVKIANLLENHYGDMQDIEFTVENGQLFILQTRNGKRTAQAALQVAIDLVHEKVIAKEEAIKRISTQQIDQLLHPTFSKKGLEQAILIATGLPASPGAASGKIYFHAADVLQAKERGENCLLVRAETSPEDIEGMIFSEGILTSRGGMTSHAAVVARGMGKCCIAGCSSLYIDEEKRELIYGKTVLREGDFLSLDGSTGNVFLGEISLEQTTTGSYFTELMNWADEFSVLQVRANADTKSDVQTALNFGVAGIGLCRTEHMFFEETRISAVRQMILSSDEQERQEPLNTLLEMQKEDFIQLFQLMKGKPVTIRLLDPPLHEFLPKKEEEIKKLAQELHISLAEIKNRISYLEEVNPMLGHRGCRLGITFPDIYEMQTRAITESAVSVYQQGIAVMPEIMVPFIGSKEEYTFIKERITKIIDDILIENNISIPYKIGTMMEIPRACLTADEIAEEAEFFSFGTNDLTQMTYGFSRDDTDKFLFDYKAKNVLKNDPFQTLDQSGVGELIKIASYKGRKVNSAIKLGVCGEAGGDPDSIRFFHELGLSYISCSPFRVPAAKLAAAQVALEEKQISKKQKQKQTVIF</sequence>
<dbReference type="GO" id="GO:0050242">
    <property type="term" value="F:pyruvate, phosphate dikinase activity"/>
    <property type="evidence" value="ECO:0007669"/>
    <property type="project" value="UniProtKB-UniRule"/>
</dbReference>
<evidence type="ECO:0000256" key="10">
    <source>
        <dbReference type="ARBA" id="ARBA00022842"/>
    </source>
</evidence>
<evidence type="ECO:0000256" key="13">
    <source>
        <dbReference type="PIRSR" id="PIRSR000853-2"/>
    </source>
</evidence>
<dbReference type="OrthoDB" id="9765468at2"/>
<evidence type="ECO:0000256" key="5">
    <source>
        <dbReference type="ARBA" id="ARBA00022679"/>
    </source>
</evidence>
<evidence type="ECO:0000256" key="11">
    <source>
        <dbReference type="PIRNR" id="PIRNR000853"/>
    </source>
</evidence>
<dbReference type="InterPro" id="IPR036637">
    <property type="entry name" value="Phosphohistidine_dom_sf"/>
</dbReference>
<dbReference type="GO" id="GO:0005524">
    <property type="term" value="F:ATP binding"/>
    <property type="evidence" value="ECO:0007669"/>
    <property type="project" value="UniProtKB-UniRule"/>
</dbReference>
<evidence type="ECO:0000313" key="18">
    <source>
        <dbReference type="EMBL" id="PKG22513.1"/>
    </source>
</evidence>
<feature type="domain" description="Pyruvate phosphate dikinase AMP/ATP-binding" evidence="16">
    <location>
        <begin position="63"/>
        <end position="289"/>
    </location>
</feature>
<feature type="active site" description="Tele-phosphohistidine intermediate" evidence="12">
    <location>
        <position position="453"/>
    </location>
</feature>
<comment type="catalytic activity">
    <reaction evidence="11">
        <text>pyruvate + phosphate + ATP = phosphoenolpyruvate + AMP + diphosphate + H(+)</text>
        <dbReference type="Rhea" id="RHEA:10756"/>
        <dbReference type="ChEBI" id="CHEBI:15361"/>
        <dbReference type="ChEBI" id="CHEBI:15378"/>
        <dbReference type="ChEBI" id="CHEBI:30616"/>
        <dbReference type="ChEBI" id="CHEBI:33019"/>
        <dbReference type="ChEBI" id="CHEBI:43474"/>
        <dbReference type="ChEBI" id="CHEBI:58702"/>
        <dbReference type="ChEBI" id="CHEBI:456215"/>
        <dbReference type="EC" id="2.7.9.1"/>
    </reaction>
</comment>
<dbReference type="InterPro" id="IPR013815">
    <property type="entry name" value="ATP_grasp_subdomain_1"/>
</dbReference>
<evidence type="ECO:0000259" key="17">
    <source>
        <dbReference type="Pfam" id="PF02896"/>
    </source>
</evidence>
<keyword evidence="9" id="KW-0067">ATP-binding</keyword>
<dbReference type="Pfam" id="PF01326">
    <property type="entry name" value="PPDK_N"/>
    <property type="match status" value="2"/>
</dbReference>
<dbReference type="EMBL" id="PISE01000040">
    <property type="protein sequence ID" value="PKG22513.1"/>
    <property type="molecule type" value="Genomic_DNA"/>
</dbReference>
<dbReference type="GO" id="GO:0046872">
    <property type="term" value="F:metal ion binding"/>
    <property type="evidence" value="ECO:0007669"/>
    <property type="project" value="UniProtKB-UniRule"/>
</dbReference>
<dbReference type="PROSITE" id="PS00742">
    <property type="entry name" value="PEP_ENZYMES_2"/>
    <property type="match status" value="1"/>
</dbReference>
<feature type="binding site" evidence="13">
    <location>
        <position position="765"/>
    </location>
    <ligand>
        <name>substrate</name>
    </ligand>
</feature>
<dbReference type="PANTHER" id="PTHR22931">
    <property type="entry name" value="PHOSPHOENOLPYRUVATE DIKINASE-RELATED"/>
    <property type="match status" value="1"/>
</dbReference>
<keyword evidence="6 14" id="KW-0479">Metal-binding</keyword>
<dbReference type="Proteomes" id="UP000233375">
    <property type="component" value="Unassembled WGS sequence"/>
</dbReference>
<reference evidence="18 19" key="1">
    <citation type="journal article" date="2003" name="Int. J. Syst. Evol. Microbiol.">
        <title>Bacillus nealsonii sp. nov., isolated from a spacecraft-assembly facility, whose spores are gamma-radiation resistant.</title>
        <authorList>
            <person name="Venkateswaran K."/>
            <person name="Kempf M."/>
            <person name="Chen F."/>
            <person name="Satomi M."/>
            <person name="Nicholson W."/>
            <person name="Kern R."/>
        </authorList>
    </citation>
    <scope>NUCLEOTIDE SEQUENCE [LARGE SCALE GENOMIC DNA]</scope>
    <source>
        <strain evidence="18 19">FO-92</strain>
    </source>
</reference>
<dbReference type="NCBIfam" id="TIGR01828">
    <property type="entry name" value="pyru_phos_dikin"/>
    <property type="match status" value="1"/>
</dbReference>
<dbReference type="GO" id="GO:0016301">
    <property type="term" value="F:kinase activity"/>
    <property type="evidence" value="ECO:0007669"/>
    <property type="project" value="UniProtKB-UniRule"/>
</dbReference>
<dbReference type="AlphaFoldDB" id="A0A2N0YZ26"/>
<dbReference type="InterPro" id="IPR023151">
    <property type="entry name" value="PEP_util_CS"/>
</dbReference>
<dbReference type="SUPFAM" id="SSF52009">
    <property type="entry name" value="Phosphohistidine domain"/>
    <property type="match status" value="1"/>
</dbReference>
<feature type="domain" description="PEP-utilising enzyme mobile" evidence="15">
    <location>
        <begin position="420"/>
        <end position="501"/>
    </location>
</feature>
<feature type="binding site" evidence="14">
    <location>
        <position position="766"/>
    </location>
    <ligand>
        <name>Mg(2+)</name>
        <dbReference type="ChEBI" id="CHEBI:18420"/>
    </ligand>
</feature>
<evidence type="ECO:0000256" key="14">
    <source>
        <dbReference type="PIRSR" id="PIRSR000853-3"/>
    </source>
</evidence>
<dbReference type="Gene3D" id="3.20.20.60">
    <property type="entry name" value="Phosphoenolpyruvate-binding domains"/>
    <property type="match status" value="1"/>
</dbReference>
<keyword evidence="8 18" id="KW-0418">Kinase</keyword>
<dbReference type="Gene3D" id="1.20.80.30">
    <property type="match status" value="1"/>
</dbReference>
<dbReference type="InterPro" id="IPR015813">
    <property type="entry name" value="Pyrv/PenolPyrv_kinase-like_dom"/>
</dbReference>
<dbReference type="Gene3D" id="3.30.470.20">
    <property type="entry name" value="ATP-grasp fold, B domain"/>
    <property type="match status" value="1"/>
</dbReference>
<keyword evidence="10 14" id="KW-0460">Magnesium</keyword>
<evidence type="ECO:0000256" key="3">
    <source>
        <dbReference type="ARBA" id="ARBA00011994"/>
    </source>
</evidence>
<gene>
    <name evidence="18" type="ORF">CWS01_16450</name>
</gene>
<feature type="binding site" evidence="13">
    <location>
        <position position="559"/>
    </location>
    <ligand>
        <name>substrate</name>
    </ligand>
</feature>
<feature type="binding site" evidence="13">
    <location>
        <position position="615"/>
    </location>
    <ligand>
        <name>substrate</name>
    </ligand>
</feature>
<dbReference type="NCBIfam" id="NF004531">
    <property type="entry name" value="PRK05878.1"/>
    <property type="match status" value="1"/>
</dbReference>
<evidence type="ECO:0000313" key="19">
    <source>
        <dbReference type="Proteomes" id="UP000233375"/>
    </source>
</evidence>
<dbReference type="PANTHER" id="PTHR22931:SF9">
    <property type="entry name" value="PYRUVATE, PHOSPHATE DIKINASE 1, CHLOROPLASTIC"/>
    <property type="match status" value="1"/>
</dbReference>
<feature type="binding site" evidence="13">
    <location>
        <position position="763"/>
    </location>
    <ligand>
        <name>substrate</name>
    </ligand>
</feature>
<comment type="caution">
    <text evidence="18">The sequence shown here is derived from an EMBL/GenBank/DDBJ whole genome shotgun (WGS) entry which is preliminary data.</text>
</comment>
<name>A0A2N0YZ26_9BACI</name>
<dbReference type="SUPFAM" id="SSF56059">
    <property type="entry name" value="Glutathione synthetase ATP-binding domain-like"/>
    <property type="match status" value="1"/>
</dbReference>
<feature type="binding site" evidence="13">
    <location>
        <position position="764"/>
    </location>
    <ligand>
        <name>substrate</name>
    </ligand>
</feature>
<dbReference type="Gene3D" id="3.50.30.10">
    <property type="entry name" value="Phosphohistidine domain"/>
    <property type="match status" value="1"/>
</dbReference>
<dbReference type="Pfam" id="PF00391">
    <property type="entry name" value="PEP-utilizers"/>
    <property type="match status" value="1"/>
</dbReference>
<comment type="similarity">
    <text evidence="2 11">Belongs to the PEP-utilizing enzyme family.</text>
</comment>
<accession>A0A2N0YZ26</accession>
<dbReference type="PIRSF" id="PIRSF000853">
    <property type="entry name" value="PPDK"/>
    <property type="match status" value="1"/>
</dbReference>
<dbReference type="PROSITE" id="PS00370">
    <property type="entry name" value="PEP_ENZYMES_PHOS_SITE"/>
    <property type="match status" value="1"/>
</dbReference>
<proteinExistence type="inferred from homology"/>
<keyword evidence="5" id="KW-0808">Transferase</keyword>
<keyword evidence="18" id="KW-0670">Pyruvate</keyword>
<dbReference type="Gene3D" id="1.10.189.10">
    <property type="entry name" value="Pyruvate Phosphate Dikinase, domain 2"/>
    <property type="match status" value="1"/>
</dbReference>
<dbReference type="RefSeq" id="WP_101178267.1">
    <property type="nucleotide sequence ID" value="NZ_PISE01000040.1"/>
</dbReference>
<dbReference type="InterPro" id="IPR018274">
    <property type="entry name" value="PEP_util_AS"/>
</dbReference>
<evidence type="ECO:0000256" key="8">
    <source>
        <dbReference type="ARBA" id="ARBA00022777"/>
    </source>
</evidence>
<protein>
    <recommendedName>
        <fullName evidence="4 11">Pyruvate, phosphate dikinase</fullName>
        <ecNumber evidence="3 11">2.7.9.1</ecNumber>
    </recommendedName>
</protein>
<feature type="domain" description="Pyruvate phosphate dikinase AMP/ATP-binding" evidence="16">
    <location>
        <begin position="301"/>
        <end position="349"/>
    </location>
</feature>
<comment type="cofactor">
    <cofactor evidence="1 11 14">
        <name>Mg(2+)</name>
        <dbReference type="ChEBI" id="CHEBI:18420"/>
    </cofactor>
</comment>
<feature type="binding site" evidence="13">
    <location>
        <position position="742"/>
    </location>
    <ligand>
        <name>substrate</name>
    </ligand>
</feature>
<dbReference type="InterPro" id="IPR040442">
    <property type="entry name" value="Pyrv_kinase-like_dom_sf"/>
</dbReference>
<keyword evidence="19" id="KW-1185">Reference proteome</keyword>
<dbReference type="InterPro" id="IPR010121">
    <property type="entry name" value="Pyruvate_phosphate_dikinase"/>
</dbReference>
<dbReference type="InterPro" id="IPR008279">
    <property type="entry name" value="PEP-util_enz_mobile_dom"/>
</dbReference>
<evidence type="ECO:0000256" key="1">
    <source>
        <dbReference type="ARBA" id="ARBA00001946"/>
    </source>
</evidence>
<evidence type="ECO:0000259" key="16">
    <source>
        <dbReference type="Pfam" id="PF01326"/>
    </source>
</evidence>
<organism evidence="18 19">
    <name type="scientific">Niallia nealsonii</name>
    <dbReference type="NCBI Taxonomy" id="115979"/>
    <lineage>
        <taxon>Bacteria</taxon>
        <taxon>Bacillati</taxon>
        <taxon>Bacillota</taxon>
        <taxon>Bacilli</taxon>
        <taxon>Bacillales</taxon>
        <taxon>Bacillaceae</taxon>
        <taxon>Niallia</taxon>
    </lineage>
</organism>
<evidence type="ECO:0000259" key="15">
    <source>
        <dbReference type="Pfam" id="PF00391"/>
    </source>
</evidence>
<dbReference type="Gene3D" id="3.30.1490.20">
    <property type="entry name" value="ATP-grasp fold, A domain"/>
    <property type="match status" value="1"/>
</dbReference>
<feature type="binding site" evidence="14">
    <location>
        <position position="742"/>
    </location>
    <ligand>
        <name>Mg(2+)</name>
        <dbReference type="ChEBI" id="CHEBI:18420"/>
    </ligand>
</feature>
<dbReference type="SUPFAM" id="SSF51621">
    <property type="entry name" value="Phosphoenolpyruvate/pyruvate domain"/>
    <property type="match status" value="1"/>
</dbReference>
<evidence type="ECO:0000256" key="6">
    <source>
        <dbReference type="ARBA" id="ARBA00022723"/>
    </source>
</evidence>
<dbReference type="InterPro" id="IPR000121">
    <property type="entry name" value="PEP_util_C"/>
</dbReference>
<evidence type="ECO:0000256" key="7">
    <source>
        <dbReference type="ARBA" id="ARBA00022741"/>
    </source>
</evidence>
<feature type="binding site" evidence="13">
    <location>
        <position position="766"/>
    </location>
    <ligand>
        <name>substrate</name>
    </ligand>
</feature>
<dbReference type="InterPro" id="IPR002192">
    <property type="entry name" value="PPDK_AMP/ATP-bd"/>
</dbReference>
<dbReference type="EC" id="2.7.9.1" evidence="3 11"/>
<evidence type="ECO:0000256" key="9">
    <source>
        <dbReference type="ARBA" id="ARBA00022840"/>
    </source>
</evidence>
<feature type="active site" description="Proton donor" evidence="12">
    <location>
        <position position="828"/>
    </location>
</feature>
<feature type="domain" description="PEP-utilising enzyme C-terminal" evidence="17">
    <location>
        <begin position="519"/>
        <end position="866"/>
    </location>
</feature>
<evidence type="ECO:0000256" key="12">
    <source>
        <dbReference type="PIRSR" id="PIRSR000853-1"/>
    </source>
</evidence>
<keyword evidence="7" id="KW-0547">Nucleotide-binding</keyword>
<evidence type="ECO:0000256" key="4">
    <source>
        <dbReference type="ARBA" id="ARBA00020138"/>
    </source>
</evidence>
<dbReference type="Pfam" id="PF02896">
    <property type="entry name" value="PEP-utilizers_C"/>
    <property type="match status" value="1"/>
</dbReference>